<dbReference type="Pfam" id="PF00155">
    <property type="entry name" value="Aminotran_1_2"/>
    <property type="match status" value="1"/>
</dbReference>
<evidence type="ECO:0000256" key="3">
    <source>
        <dbReference type="ARBA" id="ARBA00023015"/>
    </source>
</evidence>
<evidence type="ECO:0000256" key="5">
    <source>
        <dbReference type="ARBA" id="ARBA00023163"/>
    </source>
</evidence>
<proteinExistence type="inferred from homology"/>
<feature type="domain" description="HTH gntR-type" evidence="6">
    <location>
        <begin position="17"/>
        <end position="85"/>
    </location>
</feature>
<evidence type="ECO:0000256" key="2">
    <source>
        <dbReference type="ARBA" id="ARBA00022898"/>
    </source>
</evidence>
<dbReference type="SUPFAM" id="SSF53383">
    <property type="entry name" value="PLP-dependent transferases"/>
    <property type="match status" value="1"/>
</dbReference>
<evidence type="ECO:0000256" key="1">
    <source>
        <dbReference type="ARBA" id="ARBA00005384"/>
    </source>
</evidence>
<dbReference type="CDD" id="cd00609">
    <property type="entry name" value="AAT_like"/>
    <property type="match status" value="1"/>
</dbReference>
<dbReference type="InterPro" id="IPR051446">
    <property type="entry name" value="HTH_trans_reg/aminotransferase"/>
</dbReference>
<dbReference type="InterPro" id="IPR004839">
    <property type="entry name" value="Aminotransferase_I/II_large"/>
</dbReference>
<evidence type="ECO:0000313" key="7">
    <source>
        <dbReference type="EMBL" id="MBT0724084.1"/>
    </source>
</evidence>
<sequence length="479" mass="52831">MTQRSSIWLSLTLAERGNRVTQLCRVLRGAIEKGQLVAGERLPSSRQLANDLGCSRVTVEAAYQQLTTQGYITRLPGHGSFVAQHRLTISSSTYQGLPPTLSQRGQQLLAQRQCLDPRNVEPFNAGVPDVQAFPIKQWADITRQVMETLPPEHLLYGDPQGVADCRRAISHYLTLSRQVNCTPSQIIVMNSSQQALQLLAHLLLEEGDTVLTEALCYQGAVNAFRQAGAVLVPQSLDNEGALPPTYNAKLAYLTPGHQYPLGMTMSESRRQQWLDWATQQHSWIIEDDYDGEFHYGNHSPTSLQRLDRTQKVIYLGTFSKTLFPGIRLAYMVVPPSLAPAIVKARQLMDSHTAVLSQAVVARFISEGYFASHLRLMKKLYAARRHLLIELLSQCPANTVRLFPSEGGLQLAIEYLKGNTSALTLAAGRQGLVLAELAPLCLTSPPINGWILGFAALTPQAIRHAVTRLNAVLQNAASLN</sequence>
<dbReference type="Gene3D" id="3.40.640.10">
    <property type="entry name" value="Type I PLP-dependent aspartate aminotransferase-like (Major domain)"/>
    <property type="match status" value="1"/>
</dbReference>
<name>A0ABS5SVE7_9GAMM</name>
<dbReference type="GO" id="GO:0008483">
    <property type="term" value="F:transaminase activity"/>
    <property type="evidence" value="ECO:0007669"/>
    <property type="project" value="UniProtKB-KW"/>
</dbReference>
<dbReference type="Proteomes" id="UP000790096">
    <property type="component" value="Unassembled WGS sequence"/>
</dbReference>
<reference evidence="7 8" key="1">
    <citation type="submission" date="2020-04" db="EMBL/GenBank/DDBJ databases">
        <title>Genome sequencing of Rosenbergiella species.</title>
        <authorList>
            <person name="Alvarez-Perez S."/>
            <person name="Lievens B."/>
        </authorList>
    </citation>
    <scope>NUCLEOTIDE SEQUENCE [LARGE SCALE GENOMIC DNA]</scope>
    <source>
        <strain evidence="7 8">S61</strain>
    </source>
</reference>
<dbReference type="PROSITE" id="PS50949">
    <property type="entry name" value="HTH_GNTR"/>
    <property type="match status" value="1"/>
</dbReference>
<dbReference type="PANTHER" id="PTHR46577:SF1">
    <property type="entry name" value="HTH-TYPE TRANSCRIPTIONAL REGULATORY PROTEIN GABR"/>
    <property type="match status" value="1"/>
</dbReference>
<dbReference type="InterPro" id="IPR036390">
    <property type="entry name" value="WH_DNA-bd_sf"/>
</dbReference>
<dbReference type="RefSeq" id="WP_214236773.1">
    <property type="nucleotide sequence ID" value="NZ_JABBFR010000006.1"/>
</dbReference>
<keyword evidence="4" id="KW-0238">DNA-binding</keyword>
<comment type="similarity">
    <text evidence="1">In the C-terminal section; belongs to the class-I pyridoxal-phosphate-dependent aminotransferase family.</text>
</comment>
<dbReference type="SUPFAM" id="SSF46785">
    <property type="entry name" value="Winged helix' DNA-binding domain"/>
    <property type="match status" value="1"/>
</dbReference>
<protein>
    <submittedName>
        <fullName evidence="7">PLP-dependent aminotransferase family protein</fullName>
    </submittedName>
</protein>
<keyword evidence="5" id="KW-0804">Transcription</keyword>
<dbReference type="InterPro" id="IPR000524">
    <property type="entry name" value="Tscrpt_reg_HTH_GntR"/>
</dbReference>
<evidence type="ECO:0000256" key="4">
    <source>
        <dbReference type="ARBA" id="ARBA00023125"/>
    </source>
</evidence>
<dbReference type="Gene3D" id="1.10.10.10">
    <property type="entry name" value="Winged helix-like DNA-binding domain superfamily/Winged helix DNA-binding domain"/>
    <property type="match status" value="1"/>
</dbReference>
<keyword evidence="3" id="KW-0805">Transcription regulation</keyword>
<dbReference type="CDD" id="cd07377">
    <property type="entry name" value="WHTH_GntR"/>
    <property type="match status" value="1"/>
</dbReference>
<dbReference type="InterPro" id="IPR036388">
    <property type="entry name" value="WH-like_DNA-bd_sf"/>
</dbReference>
<gene>
    <name evidence="7" type="ORF">HH682_06450</name>
</gene>
<dbReference type="InterPro" id="IPR015421">
    <property type="entry name" value="PyrdxlP-dep_Trfase_major"/>
</dbReference>
<organism evidence="7 8">
    <name type="scientific">Rosenbergiella gaditana</name>
    <dbReference type="NCBI Taxonomy" id="2726987"/>
    <lineage>
        <taxon>Bacteria</taxon>
        <taxon>Pseudomonadati</taxon>
        <taxon>Pseudomonadota</taxon>
        <taxon>Gammaproteobacteria</taxon>
        <taxon>Enterobacterales</taxon>
        <taxon>Erwiniaceae</taxon>
        <taxon>Rosenbergiella</taxon>
    </lineage>
</organism>
<keyword evidence="7" id="KW-0032">Aminotransferase</keyword>
<dbReference type="Pfam" id="PF00392">
    <property type="entry name" value="GntR"/>
    <property type="match status" value="1"/>
</dbReference>
<dbReference type="SMART" id="SM00345">
    <property type="entry name" value="HTH_GNTR"/>
    <property type="match status" value="1"/>
</dbReference>
<dbReference type="InterPro" id="IPR015424">
    <property type="entry name" value="PyrdxlP-dep_Trfase"/>
</dbReference>
<dbReference type="PRINTS" id="PR00035">
    <property type="entry name" value="HTHGNTR"/>
</dbReference>
<evidence type="ECO:0000313" key="8">
    <source>
        <dbReference type="Proteomes" id="UP000790096"/>
    </source>
</evidence>
<evidence type="ECO:0000259" key="6">
    <source>
        <dbReference type="PROSITE" id="PS50949"/>
    </source>
</evidence>
<comment type="caution">
    <text evidence="7">The sequence shown here is derived from an EMBL/GenBank/DDBJ whole genome shotgun (WGS) entry which is preliminary data.</text>
</comment>
<keyword evidence="2" id="KW-0663">Pyridoxal phosphate</keyword>
<dbReference type="PANTHER" id="PTHR46577">
    <property type="entry name" value="HTH-TYPE TRANSCRIPTIONAL REGULATORY PROTEIN GABR"/>
    <property type="match status" value="1"/>
</dbReference>
<dbReference type="EMBL" id="JABBFR010000006">
    <property type="protein sequence ID" value="MBT0724084.1"/>
    <property type="molecule type" value="Genomic_DNA"/>
</dbReference>
<keyword evidence="7" id="KW-0808">Transferase</keyword>
<keyword evidence="8" id="KW-1185">Reference proteome</keyword>
<accession>A0ABS5SVE7</accession>